<protein>
    <submittedName>
        <fullName evidence="1">Uncharacterized protein</fullName>
    </submittedName>
</protein>
<organism evidence="1">
    <name type="scientific">Anguilla anguilla</name>
    <name type="common">European freshwater eel</name>
    <name type="synonym">Muraena anguilla</name>
    <dbReference type="NCBI Taxonomy" id="7936"/>
    <lineage>
        <taxon>Eukaryota</taxon>
        <taxon>Metazoa</taxon>
        <taxon>Chordata</taxon>
        <taxon>Craniata</taxon>
        <taxon>Vertebrata</taxon>
        <taxon>Euteleostomi</taxon>
        <taxon>Actinopterygii</taxon>
        <taxon>Neopterygii</taxon>
        <taxon>Teleostei</taxon>
        <taxon>Anguilliformes</taxon>
        <taxon>Anguillidae</taxon>
        <taxon>Anguilla</taxon>
    </lineage>
</organism>
<sequence length="70" mass="7532">MTHCYLTATPICTSPPARRADPPAVLVQCGARGKLNPDWLSEHTALSILNVDWLTPSAVAYNARLTMPVG</sequence>
<dbReference type="AlphaFoldDB" id="A0A0E9PAI6"/>
<evidence type="ECO:0000313" key="1">
    <source>
        <dbReference type="EMBL" id="JAH01524.1"/>
    </source>
</evidence>
<reference evidence="1" key="1">
    <citation type="submission" date="2014-11" db="EMBL/GenBank/DDBJ databases">
        <authorList>
            <person name="Amaro Gonzalez C."/>
        </authorList>
    </citation>
    <scope>NUCLEOTIDE SEQUENCE</scope>
</reference>
<proteinExistence type="predicted"/>
<dbReference type="EMBL" id="GBXM01107053">
    <property type="protein sequence ID" value="JAH01524.1"/>
    <property type="molecule type" value="Transcribed_RNA"/>
</dbReference>
<name>A0A0E9PAI6_ANGAN</name>
<accession>A0A0E9PAI6</accession>
<reference evidence="1" key="2">
    <citation type="journal article" date="2015" name="Fish Shellfish Immunol.">
        <title>Early steps in the European eel (Anguilla anguilla)-Vibrio vulnificus interaction in the gills: Role of the RtxA13 toxin.</title>
        <authorList>
            <person name="Callol A."/>
            <person name="Pajuelo D."/>
            <person name="Ebbesson L."/>
            <person name="Teles M."/>
            <person name="MacKenzie S."/>
            <person name="Amaro C."/>
        </authorList>
    </citation>
    <scope>NUCLEOTIDE SEQUENCE</scope>
</reference>